<dbReference type="WBParaSite" id="nRc.2.0.1.t47576-RA">
    <property type="protein sequence ID" value="nRc.2.0.1.t47576-RA"/>
    <property type="gene ID" value="nRc.2.0.1.g47576"/>
</dbReference>
<accession>A0A915LCN7</accession>
<sequence length="106" mass="11774">MQLVHVDLGAHSSSRYSTTSDPLIRLQHKVHLQQRFVPMQCPVFSTSSMYDIENSVCRAEQLTLMILIICSIEICSAGNDPCCLVTYTDIRVSICDIKKAAFGAHA</sequence>
<evidence type="ECO:0000313" key="2">
    <source>
        <dbReference type="WBParaSite" id="nRc.2.0.1.t47576-RA"/>
    </source>
</evidence>
<keyword evidence="1" id="KW-1185">Reference proteome</keyword>
<dbReference type="AlphaFoldDB" id="A0A915LCN7"/>
<reference evidence="2" key="1">
    <citation type="submission" date="2022-11" db="UniProtKB">
        <authorList>
            <consortium name="WormBaseParasite"/>
        </authorList>
    </citation>
    <scope>IDENTIFICATION</scope>
</reference>
<proteinExistence type="predicted"/>
<name>A0A915LCN7_ROMCU</name>
<evidence type="ECO:0000313" key="1">
    <source>
        <dbReference type="Proteomes" id="UP000887565"/>
    </source>
</evidence>
<protein>
    <submittedName>
        <fullName evidence="2">Uncharacterized protein</fullName>
    </submittedName>
</protein>
<dbReference type="Proteomes" id="UP000887565">
    <property type="component" value="Unplaced"/>
</dbReference>
<organism evidence="1 2">
    <name type="scientific">Romanomermis culicivorax</name>
    <name type="common">Nematode worm</name>
    <dbReference type="NCBI Taxonomy" id="13658"/>
    <lineage>
        <taxon>Eukaryota</taxon>
        <taxon>Metazoa</taxon>
        <taxon>Ecdysozoa</taxon>
        <taxon>Nematoda</taxon>
        <taxon>Enoplea</taxon>
        <taxon>Dorylaimia</taxon>
        <taxon>Mermithida</taxon>
        <taxon>Mermithoidea</taxon>
        <taxon>Mermithidae</taxon>
        <taxon>Romanomermis</taxon>
    </lineage>
</organism>